<evidence type="ECO:0000256" key="4">
    <source>
        <dbReference type="ARBA" id="ARBA00022475"/>
    </source>
</evidence>
<keyword evidence="8" id="KW-0418">Kinase</keyword>
<dbReference type="PANTHER" id="PTHR45453:SF1">
    <property type="entry name" value="PHOSPHATE REGULON SENSOR PROTEIN PHOR"/>
    <property type="match status" value="1"/>
</dbReference>
<dbReference type="InterPro" id="IPR003594">
    <property type="entry name" value="HATPase_dom"/>
</dbReference>
<keyword evidence="12" id="KW-1133">Transmembrane helix</keyword>
<evidence type="ECO:0000256" key="9">
    <source>
        <dbReference type="ARBA" id="ARBA00022840"/>
    </source>
</evidence>
<evidence type="ECO:0000256" key="1">
    <source>
        <dbReference type="ARBA" id="ARBA00000085"/>
    </source>
</evidence>
<dbReference type="CDD" id="cd06225">
    <property type="entry name" value="HAMP"/>
    <property type="match status" value="1"/>
</dbReference>
<keyword evidence="16" id="KW-1185">Reference proteome</keyword>
<gene>
    <name evidence="15" type="ORF">XYCOK13_24130</name>
</gene>
<reference evidence="15" key="1">
    <citation type="submission" date="2021-04" db="EMBL/GenBank/DDBJ databases">
        <title>Draft genome sequence of Xylanibacillus composti strain K13.</title>
        <authorList>
            <person name="Uke A."/>
            <person name="Chhe C."/>
            <person name="Baramee S."/>
            <person name="Kosugi A."/>
        </authorList>
    </citation>
    <scope>NUCLEOTIDE SEQUENCE</scope>
    <source>
        <strain evidence="15">K13</strain>
    </source>
</reference>
<dbReference type="PRINTS" id="PR00344">
    <property type="entry name" value="BCTRLSENSOR"/>
</dbReference>
<evidence type="ECO:0000259" key="14">
    <source>
        <dbReference type="PROSITE" id="PS50885"/>
    </source>
</evidence>
<name>A0A8J4M2E7_9BACL</name>
<dbReference type="SUPFAM" id="SSF158472">
    <property type="entry name" value="HAMP domain-like"/>
    <property type="match status" value="1"/>
</dbReference>
<keyword evidence="6" id="KW-0808">Transferase</keyword>
<dbReference type="Gene3D" id="6.10.340.10">
    <property type="match status" value="1"/>
</dbReference>
<dbReference type="FunFam" id="1.10.287.130:FF:000001">
    <property type="entry name" value="Two-component sensor histidine kinase"/>
    <property type="match status" value="1"/>
</dbReference>
<dbReference type="Pfam" id="PF02518">
    <property type="entry name" value="HATPase_c"/>
    <property type="match status" value="1"/>
</dbReference>
<keyword evidence="7" id="KW-0547">Nucleotide-binding</keyword>
<comment type="subcellular location">
    <subcellularLocation>
        <location evidence="2">Cell membrane</location>
        <topology evidence="2">Multi-pass membrane protein</topology>
    </subcellularLocation>
</comment>
<dbReference type="Pfam" id="PF00672">
    <property type="entry name" value="HAMP"/>
    <property type="match status" value="1"/>
</dbReference>
<keyword evidence="5" id="KW-0597">Phosphoprotein</keyword>
<keyword evidence="11 12" id="KW-0472">Membrane</keyword>
<keyword evidence="12" id="KW-0812">Transmembrane</keyword>
<evidence type="ECO:0000256" key="3">
    <source>
        <dbReference type="ARBA" id="ARBA00012438"/>
    </source>
</evidence>
<dbReference type="Proteomes" id="UP000677918">
    <property type="component" value="Unassembled WGS sequence"/>
</dbReference>
<keyword evidence="4" id="KW-1003">Cell membrane</keyword>
<proteinExistence type="predicted"/>
<dbReference type="Gene3D" id="1.10.287.130">
    <property type="match status" value="1"/>
</dbReference>
<dbReference type="GO" id="GO:0000155">
    <property type="term" value="F:phosphorelay sensor kinase activity"/>
    <property type="evidence" value="ECO:0007669"/>
    <property type="project" value="InterPro"/>
</dbReference>
<dbReference type="AlphaFoldDB" id="A0A8J4M2E7"/>
<feature type="domain" description="HAMP" evidence="14">
    <location>
        <begin position="195"/>
        <end position="247"/>
    </location>
</feature>
<evidence type="ECO:0000256" key="10">
    <source>
        <dbReference type="ARBA" id="ARBA00023012"/>
    </source>
</evidence>
<dbReference type="SMART" id="SM00388">
    <property type="entry name" value="HisKA"/>
    <property type="match status" value="1"/>
</dbReference>
<evidence type="ECO:0000256" key="7">
    <source>
        <dbReference type="ARBA" id="ARBA00022741"/>
    </source>
</evidence>
<dbReference type="Pfam" id="PF00512">
    <property type="entry name" value="HisKA"/>
    <property type="match status" value="1"/>
</dbReference>
<dbReference type="EC" id="2.7.13.3" evidence="3"/>
<dbReference type="GO" id="GO:0005886">
    <property type="term" value="C:plasma membrane"/>
    <property type="evidence" value="ECO:0007669"/>
    <property type="project" value="UniProtKB-SubCell"/>
</dbReference>
<evidence type="ECO:0000256" key="6">
    <source>
        <dbReference type="ARBA" id="ARBA00022679"/>
    </source>
</evidence>
<dbReference type="InterPro" id="IPR004358">
    <property type="entry name" value="Sig_transdc_His_kin-like_C"/>
</dbReference>
<evidence type="ECO:0000259" key="13">
    <source>
        <dbReference type="PROSITE" id="PS50109"/>
    </source>
</evidence>
<dbReference type="SMART" id="SM00304">
    <property type="entry name" value="HAMP"/>
    <property type="match status" value="1"/>
</dbReference>
<dbReference type="InterPro" id="IPR050351">
    <property type="entry name" value="BphY/WalK/GraS-like"/>
</dbReference>
<dbReference type="EMBL" id="BOVK01000031">
    <property type="protein sequence ID" value="GIQ69589.1"/>
    <property type="molecule type" value="Genomic_DNA"/>
</dbReference>
<evidence type="ECO:0000313" key="15">
    <source>
        <dbReference type="EMBL" id="GIQ69589.1"/>
    </source>
</evidence>
<dbReference type="InterPro" id="IPR003661">
    <property type="entry name" value="HisK_dim/P_dom"/>
</dbReference>
<dbReference type="GO" id="GO:0005524">
    <property type="term" value="F:ATP binding"/>
    <property type="evidence" value="ECO:0007669"/>
    <property type="project" value="UniProtKB-KW"/>
</dbReference>
<feature type="transmembrane region" description="Helical" evidence="12">
    <location>
        <begin position="14"/>
        <end position="41"/>
    </location>
</feature>
<dbReference type="FunFam" id="3.30.565.10:FF:000006">
    <property type="entry name" value="Sensor histidine kinase WalK"/>
    <property type="match status" value="1"/>
</dbReference>
<organism evidence="15 16">
    <name type="scientific">Xylanibacillus composti</name>
    <dbReference type="NCBI Taxonomy" id="1572762"/>
    <lineage>
        <taxon>Bacteria</taxon>
        <taxon>Bacillati</taxon>
        <taxon>Bacillota</taxon>
        <taxon>Bacilli</taxon>
        <taxon>Bacillales</taxon>
        <taxon>Paenibacillaceae</taxon>
        <taxon>Xylanibacillus</taxon>
    </lineage>
</organism>
<dbReference type="SUPFAM" id="SSF55874">
    <property type="entry name" value="ATPase domain of HSP90 chaperone/DNA topoisomerase II/histidine kinase"/>
    <property type="match status" value="1"/>
</dbReference>
<evidence type="ECO:0000256" key="12">
    <source>
        <dbReference type="SAM" id="Phobius"/>
    </source>
</evidence>
<dbReference type="GO" id="GO:0004721">
    <property type="term" value="F:phosphoprotein phosphatase activity"/>
    <property type="evidence" value="ECO:0007669"/>
    <property type="project" value="TreeGrafter"/>
</dbReference>
<dbReference type="PROSITE" id="PS50885">
    <property type="entry name" value="HAMP"/>
    <property type="match status" value="1"/>
</dbReference>
<evidence type="ECO:0000256" key="11">
    <source>
        <dbReference type="ARBA" id="ARBA00023136"/>
    </source>
</evidence>
<evidence type="ECO:0000313" key="16">
    <source>
        <dbReference type="Proteomes" id="UP000677918"/>
    </source>
</evidence>
<evidence type="ECO:0000256" key="5">
    <source>
        <dbReference type="ARBA" id="ARBA00022553"/>
    </source>
</evidence>
<sequence length="479" mass="53722">MKTKLSTISPSRSIFLKLFVSMLLIIVISYLLTSLLFSLLFRKDVRHIVERNLVQVQHRIAHHIQDAYEMGLDRPSLVASMDLALGHPDRVFSIYNAQGDLLYTIGGEQMAITEERSKVLQAMRGISVEGVEPHEEAEVYYVASPILQGLDTEEKAILIASREFGREVRRPFGPILWSLIISIPVSAIILFFVSRKLTTPLKEMSETALSFAGGELSRRVPVKSADEIGQLGESLNYMAEELSSLEKMRQGFLANVSHDLRSPLTSIHGFLAGILDGTIQPERERHYLMMMKDSTDRMRKLVSDLLDMAKIESGQFDMDPCPFNLSEELRRTIAQLEPLFVQKKMKVELIHPPSDAYVYADPVRIGQVIVNLLQNAIQHSPLHSQVTVVIQLAEEDVSVSISDQGAGIRQEDLDKIWDRFYKGDKARTHKTGTGLGLAIVKHILTLHQSKISLESSKGKGTRIQFTLPAHMTGTSLSIR</sequence>
<keyword evidence="10" id="KW-0902">Two-component regulatory system</keyword>
<accession>A0A8J4M2E7</accession>
<dbReference type="PROSITE" id="PS50109">
    <property type="entry name" value="HIS_KIN"/>
    <property type="match status" value="1"/>
</dbReference>
<comment type="catalytic activity">
    <reaction evidence="1">
        <text>ATP + protein L-histidine = ADP + protein N-phospho-L-histidine.</text>
        <dbReference type="EC" id="2.7.13.3"/>
    </reaction>
</comment>
<dbReference type="InterPro" id="IPR036097">
    <property type="entry name" value="HisK_dim/P_sf"/>
</dbReference>
<dbReference type="InterPro" id="IPR036890">
    <property type="entry name" value="HATPase_C_sf"/>
</dbReference>
<keyword evidence="9" id="KW-0067">ATP-binding</keyword>
<evidence type="ECO:0000256" key="2">
    <source>
        <dbReference type="ARBA" id="ARBA00004651"/>
    </source>
</evidence>
<feature type="domain" description="Histidine kinase" evidence="13">
    <location>
        <begin position="255"/>
        <end position="471"/>
    </location>
</feature>
<dbReference type="InterPro" id="IPR003660">
    <property type="entry name" value="HAMP_dom"/>
</dbReference>
<dbReference type="RefSeq" id="WP_213412387.1">
    <property type="nucleotide sequence ID" value="NZ_BOVK01000031.1"/>
</dbReference>
<dbReference type="SUPFAM" id="SSF47384">
    <property type="entry name" value="Homodimeric domain of signal transducing histidine kinase"/>
    <property type="match status" value="1"/>
</dbReference>
<evidence type="ECO:0000256" key="8">
    <source>
        <dbReference type="ARBA" id="ARBA00022777"/>
    </source>
</evidence>
<dbReference type="InterPro" id="IPR005467">
    <property type="entry name" value="His_kinase_dom"/>
</dbReference>
<protein>
    <recommendedName>
        <fullName evidence="3">histidine kinase</fullName>
        <ecNumber evidence="3">2.7.13.3</ecNumber>
    </recommendedName>
</protein>
<comment type="caution">
    <text evidence="15">The sequence shown here is derived from an EMBL/GenBank/DDBJ whole genome shotgun (WGS) entry which is preliminary data.</text>
</comment>
<dbReference type="Gene3D" id="3.30.565.10">
    <property type="entry name" value="Histidine kinase-like ATPase, C-terminal domain"/>
    <property type="match status" value="1"/>
</dbReference>
<dbReference type="GO" id="GO:0016036">
    <property type="term" value="P:cellular response to phosphate starvation"/>
    <property type="evidence" value="ECO:0007669"/>
    <property type="project" value="TreeGrafter"/>
</dbReference>
<dbReference type="PANTHER" id="PTHR45453">
    <property type="entry name" value="PHOSPHATE REGULON SENSOR PROTEIN PHOR"/>
    <property type="match status" value="1"/>
</dbReference>
<feature type="transmembrane region" description="Helical" evidence="12">
    <location>
        <begin position="172"/>
        <end position="193"/>
    </location>
</feature>
<dbReference type="CDD" id="cd00082">
    <property type="entry name" value="HisKA"/>
    <property type="match status" value="1"/>
</dbReference>
<dbReference type="SMART" id="SM00387">
    <property type="entry name" value="HATPase_c"/>
    <property type="match status" value="1"/>
</dbReference>